<comment type="subcellular location">
    <subcellularLocation>
        <location evidence="2">Cytoplasm</location>
        <location evidence="2">Cytosol</location>
    </subcellularLocation>
    <subcellularLocation>
        <location evidence="1">Membrane</location>
        <topology evidence="1">Multi-pass membrane protein</topology>
    </subcellularLocation>
</comment>
<keyword evidence="22" id="KW-1185">Reference proteome</keyword>
<dbReference type="AlphaFoldDB" id="A0AAD4GX79"/>
<keyword evidence="9" id="KW-0791">Threonine biosynthesis</keyword>
<evidence type="ECO:0000256" key="13">
    <source>
        <dbReference type="ARBA" id="ARBA00023136"/>
    </source>
</evidence>
<dbReference type="GO" id="GO:0005829">
    <property type="term" value="C:cytosol"/>
    <property type="evidence" value="ECO:0007669"/>
    <property type="project" value="UniProtKB-SubCell"/>
</dbReference>
<dbReference type="EC" id="1.2.1.11" evidence="6"/>
<evidence type="ECO:0000256" key="18">
    <source>
        <dbReference type="ARBA" id="ARBA00050041"/>
    </source>
</evidence>
<dbReference type="InterPro" id="IPR006153">
    <property type="entry name" value="Cation/H_exchanger_TM"/>
</dbReference>
<evidence type="ECO:0000313" key="21">
    <source>
        <dbReference type="EMBL" id="KAF9892601.1"/>
    </source>
</evidence>
<dbReference type="PANTHER" id="PTHR31382">
    <property type="entry name" value="NA(+)/H(+) ANTIPORTER"/>
    <property type="match status" value="1"/>
</dbReference>
<sequence length="878" mass="95992">MPELNVSELNVVISVLGGFMVLYALASVKIKNVWYLGEALPAMLVGIILGPMAAKFLDATEWGAAVKDQEEAISLGLCRVVIGVQLVIAGYQLPAQYQRRRWKEMFICLIPNMTFMWLLTSGCVLASIPNLSFLCALVIGSCVTCTDPILSQAVAKGPFADMYVARDLREIISSEAGVNDGFGFPFLMLATYLMRHAHGGTSEGHEAHAMTLVARAGDVGRQGGGVGKAIGEWILQTWLYYVAMGAVYGAAIGYASLHILRFTIRRKWIDSESYLLFPTALGLFLIGTCGCMGTNDLLACFSAGTALNWDGAFLAETEARHDEVNPCIDVLLNFGGFMYIGAIFPWDEFNQPELTGITYPRLILLGVLVLFLRRIPSIFLLYKLMPRVCKDWREALFMGYFGPIGIGAVFYVEHTRHLFPKPGNGDEEEARLMRAIGPTVYWLVFFSIIVHGLSIPALSLIYKFLGVPPVVDPSGPTEVRPLSANQSLPSNSFLNSKRRSCLLPLSAQYIKSHIKMTSYPKKKCGVLGATGSVGQRFILLLADHPFLELHAIGASERSAGKQYKDAVRWKQATAMSEKLSTLVLRDCKAEHFADCDLVFSGLNSDIAGEREMEFIKAEIPVFSNAKNYRKHPLVPLVVPTVNPHHLDLIPHQRKEFGLKKGFLVCNSNCAVIGVVIPFAALQAKFGPVEEVEVFTEQALSGAGYPGVPSMDILDNVIPFISGEEDKLENEAQKILGALNSDATAFDEQQGLRVGATCTRVGVTDGHMAFVSLRFKNRPAPKAEEVVQAMREYQSEAQKLGCPSAPKEAIRVFDEPDRPQPRLDRDISGGYTVSVGRVRDGAQGGFFDLRFAALSHNTVIGAAGSSILNAEVAVIKGYI</sequence>
<dbReference type="InterPro" id="IPR012280">
    <property type="entry name" value="Semialdhyde_DH_dimer_dom"/>
</dbReference>
<dbReference type="SUPFAM" id="SSF51735">
    <property type="entry name" value="NAD(P)-binding Rossmann-fold domains"/>
    <property type="match status" value="1"/>
</dbReference>
<dbReference type="GO" id="GO:0005886">
    <property type="term" value="C:plasma membrane"/>
    <property type="evidence" value="ECO:0007669"/>
    <property type="project" value="InterPro"/>
</dbReference>
<dbReference type="Proteomes" id="UP001194746">
    <property type="component" value="Unassembled WGS sequence"/>
</dbReference>
<evidence type="ECO:0000256" key="9">
    <source>
        <dbReference type="ARBA" id="ARBA00022697"/>
    </source>
</evidence>
<feature type="domain" description="Semialdehyde dehydrogenase NAD-binding" evidence="20">
    <location>
        <begin position="523"/>
        <end position="649"/>
    </location>
</feature>
<dbReference type="InterPro" id="IPR036291">
    <property type="entry name" value="NAD(P)-bd_dom_sf"/>
</dbReference>
<dbReference type="GO" id="GO:0050661">
    <property type="term" value="F:NADP binding"/>
    <property type="evidence" value="ECO:0007669"/>
    <property type="project" value="InterPro"/>
</dbReference>
<feature type="transmembrane region" description="Helical" evidence="19">
    <location>
        <begin position="33"/>
        <end position="53"/>
    </location>
</feature>
<evidence type="ECO:0000256" key="8">
    <source>
        <dbReference type="ARBA" id="ARBA00022692"/>
    </source>
</evidence>
<evidence type="ECO:0000256" key="11">
    <source>
        <dbReference type="ARBA" id="ARBA00022989"/>
    </source>
</evidence>
<dbReference type="InterPro" id="IPR038770">
    <property type="entry name" value="Na+/solute_symporter_sf"/>
</dbReference>
<dbReference type="FunFam" id="3.30.360.10:FF:000016">
    <property type="entry name" value="Probable aspartate-semialdehyde dehydrogenase"/>
    <property type="match status" value="1"/>
</dbReference>
<dbReference type="Pfam" id="PF00999">
    <property type="entry name" value="Na_H_Exchanger"/>
    <property type="match status" value="1"/>
</dbReference>
<organism evidence="21 22">
    <name type="scientific">Aspergillus nanangensis</name>
    <dbReference type="NCBI Taxonomy" id="2582783"/>
    <lineage>
        <taxon>Eukaryota</taxon>
        <taxon>Fungi</taxon>
        <taxon>Dikarya</taxon>
        <taxon>Ascomycota</taxon>
        <taxon>Pezizomycotina</taxon>
        <taxon>Eurotiomycetes</taxon>
        <taxon>Eurotiomycetidae</taxon>
        <taxon>Eurotiales</taxon>
        <taxon>Aspergillaceae</taxon>
        <taxon>Aspergillus</taxon>
        <taxon>Aspergillus subgen. Circumdati</taxon>
    </lineage>
</organism>
<evidence type="ECO:0000313" key="22">
    <source>
        <dbReference type="Proteomes" id="UP001194746"/>
    </source>
</evidence>
<comment type="pathway">
    <text evidence="4">Amino-acid biosynthesis; L-threonine biosynthesis; L-threonine from L-aspartate: step 2/5.</text>
</comment>
<keyword evidence="14" id="KW-0486">Methionine biosynthesis</keyword>
<feature type="transmembrane region" description="Helical" evidence="19">
    <location>
        <begin position="394"/>
        <end position="412"/>
    </location>
</feature>
<dbReference type="GO" id="GO:0015385">
    <property type="term" value="F:sodium:proton antiporter activity"/>
    <property type="evidence" value="ECO:0007669"/>
    <property type="project" value="InterPro"/>
</dbReference>
<dbReference type="NCBIfam" id="TIGR00978">
    <property type="entry name" value="asd_EA"/>
    <property type="match status" value="1"/>
</dbReference>
<keyword evidence="13 19" id="KW-0472">Membrane</keyword>
<keyword evidence="11 19" id="KW-1133">Transmembrane helix</keyword>
<proteinExistence type="inferred from homology"/>
<evidence type="ECO:0000256" key="16">
    <source>
        <dbReference type="ARBA" id="ARBA00049864"/>
    </source>
</evidence>
<dbReference type="SUPFAM" id="SSF55347">
    <property type="entry name" value="Glyceraldehyde-3-phosphate dehydrogenase-like, C-terminal domain"/>
    <property type="match status" value="1"/>
</dbReference>
<dbReference type="GO" id="GO:0051287">
    <property type="term" value="F:NAD binding"/>
    <property type="evidence" value="ECO:0007669"/>
    <property type="project" value="InterPro"/>
</dbReference>
<dbReference type="EMBL" id="VCAU01000011">
    <property type="protein sequence ID" value="KAF9892601.1"/>
    <property type="molecule type" value="Genomic_DNA"/>
</dbReference>
<keyword evidence="7" id="KW-0028">Amino-acid biosynthesis</keyword>
<evidence type="ECO:0000256" key="4">
    <source>
        <dbReference type="ARBA" id="ARBA00005097"/>
    </source>
</evidence>
<evidence type="ECO:0000256" key="2">
    <source>
        <dbReference type="ARBA" id="ARBA00004514"/>
    </source>
</evidence>
<reference evidence="21" key="1">
    <citation type="journal article" date="2019" name="Beilstein J. Org. Chem.">
        <title>Nanangenines: drimane sesquiterpenoids as the dominant metabolite cohort of a novel Australian fungus, Aspergillus nanangensis.</title>
        <authorList>
            <person name="Lacey H.J."/>
            <person name="Gilchrist C.L.M."/>
            <person name="Crombie A."/>
            <person name="Kalaitzis J.A."/>
            <person name="Vuong D."/>
            <person name="Rutledge P.J."/>
            <person name="Turner P."/>
            <person name="Pitt J.I."/>
            <person name="Lacey E."/>
            <person name="Chooi Y.H."/>
            <person name="Piggott A.M."/>
        </authorList>
    </citation>
    <scope>NUCLEOTIDE SEQUENCE</scope>
    <source>
        <strain evidence="21">MST-FP2251</strain>
    </source>
</reference>
<dbReference type="InterPro" id="IPR000534">
    <property type="entry name" value="Semialdehyde_DH_NAD-bd"/>
</dbReference>
<evidence type="ECO:0000256" key="1">
    <source>
        <dbReference type="ARBA" id="ARBA00004141"/>
    </source>
</evidence>
<keyword evidence="8 19" id="KW-0812">Transmembrane</keyword>
<dbReference type="GO" id="GO:0120029">
    <property type="term" value="P:proton export across plasma membrane"/>
    <property type="evidence" value="ECO:0007669"/>
    <property type="project" value="InterPro"/>
</dbReference>
<feature type="transmembrane region" description="Helical" evidence="19">
    <location>
        <begin position="6"/>
        <end position="26"/>
    </location>
</feature>
<feature type="transmembrane region" description="Helical" evidence="19">
    <location>
        <begin position="105"/>
        <end position="128"/>
    </location>
</feature>
<evidence type="ECO:0000256" key="3">
    <source>
        <dbReference type="ARBA" id="ARBA00005021"/>
    </source>
</evidence>
<dbReference type="GO" id="GO:0042391">
    <property type="term" value="P:regulation of membrane potential"/>
    <property type="evidence" value="ECO:0007669"/>
    <property type="project" value="InterPro"/>
</dbReference>
<evidence type="ECO:0000256" key="19">
    <source>
        <dbReference type="SAM" id="Phobius"/>
    </source>
</evidence>
<protein>
    <recommendedName>
        <fullName evidence="18">Aspartate-semialdehyde dehydrogenase</fullName>
        <ecNumber evidence="6">1.2.1.11</ecNumber>
    </recommendedName>
</protein>
<evidence type="ECO:0000256" key="5">
    <source>
        <dbReference type="ARBA" id="ARBA00010584"/>
    </source>
</evidence>
<reference evidence="21" key="2">
    <citation type="submission" date="2020-02" db="EMBL/GenBank/DDBJ databases">
        <authorList>
            <person name="Gilchrist C.L.M."/>
            <person name="Chooi Y.-H."/>
        </authorList>
    </citation>
    <scope>NUCLEOTIDE SEQUENCE</scope>
    <source>
        <strain evidence="21">MST-FP2251</strain>
    </source>
</reference>
<evidence type="ECO:0000256" key="17">
    <source>
        <dbReference type="ARBA" id="ARBA00049950"/>
    </source>
</evidence>
<comment type="function">
    <text evidence="17">Catalyzes the NADPH-dependent formation of L-aspartate 4-semialdehyde (L-ASA) by the reductive dephosphorylation of 4-phospho-L-aspartate. Mediates the second step in the biosynthesis of amino acids that derive from aspartate (the aspartate family of amino acids), including methioinine and threonine, the latter of which is a precursor to isoleucine.</text>
</comment>
<dbReference type="NCBIfam" id="NF006416">
    <property type="entry name" value="PRK08664.1"/>
    <property type="match status" value="1"/>
</dbReference>
<evidence type="ECO:0000256" key="6">
    <source>
        <dbReference type="ARBA" id="ARBA00013120"/>
    </source>
</evidence>
<dbReference type="GO" id="GO:0036376">
    <property type="term" value="P:sodium ion export across plasma membrane"/>
    <property type="evidence" value="ECO:0007669"/>
    <property type="project" value="InterPro"/>
</dbReference>
<dbReference type="Gene3D" id="3.40.50.720">
    <property type="entry name" value="NAD(P)-binding Rossmann-like Domain"/>
    <property type="match status" value="1"/>
</dbReference>
<comment type="catalytic activity">
    <reaction evidence="16">
        <text>L-aspartate 4-semialdehyde + phosphate + NADP(+) = 4-phospho-L-aspartate + NADPH + H(+)</text>
        <dbReference type="Rhea" id="RHEA:24284"/>
        <dbReference type="ChEBI" id="CHEBI:15378"/>
        <dbReference type="ChEBI" id="CHEBI:43474"/>
        <dbReference type="ChEBI" id="CHEBI:57535"/>
        <dbReference type="ChEBI" id="CHEBI:57783"/>
        <dbReference type="ChEBI" id="CHEBI:58349"/>
        <dbReference type="ChEBI" id="CHEBI:537519"/>
        <dbReference type="EC" id="1.2.1.11"/>
    </reaction>
    <physiologicalReaction direction="right-to-left" evidence="16">
        <dbReference type="Rhea" id="RHEA:24286"/>
    </physiologicalReaction>
</comment>
<evidence type="ECO:0000259" key="20">
    <source>
        <dbReference type="SMART" id="SM00859"/>
    </source>
</evidence>
<dbReference type="GO" id="GO:0004073">
    <property type="term" value="F:aspartate-semialdehyde dehydrogenase activity"/>
    <property type="evidence" value="ECO:0007669"/>
    <property type="project" value="UniProtKB-EC"/>
</dbReference>
<evidence type="ECO:0000256" key="12">
    <source>
        <dbReference type="ARBA" id="ARBA00023002"/>
    </source>
</evidence>
<dbReference type="GO" id="GO:0009088">
    <property type="term" value="P:threonine biosynthetic process"/>
    <property type="evidence" value="ECO:0007669"/>
    <property type="project" value="UniProtKB-KW"/>
</dbReference>
<evidence type="ECO:0000256" key="7">
    <source>
        <dbReference type="ARBA" id="ARBA00022605"/>
    </source>
</evidence>
<evidence type="ECO:0000256" key="14">
    <source>
        <dbReference type="ARBA" id="ARBA00023167"/>
    </source>
</evidence>
<dbReference type="FunFam" id="3.40.50.720:FF:000200">
    <property type="entry name" value="Aspartate-semialdehyde dehydrogenase"/>
    <property type="match status" value="1"/>
</dbReference>
<dbReference type="InterPro" id="IPR005676">
    <property type="entry name" value="Asp_semi-ald_DH_pep-lack"/>
</dbReference>
<accession>A0AAD4GX79</accession>
<comment type="similarity">
    <text evidence="5">Belongs to the aspartate-semialdehyde dehydrogenase family.</text>
</comment>
<comment type="pathway">
    <text evidence="3">Amino-acid biosynthesis; L-methionine biosynthesis via de novo pathway; L-homoserine from L-aspartate: step 2/3.</text>
</comment>
<dbReference type="Gene3D" id="3.30.360.10">
    <property type="entry name" value="Dihydrodipicolinate Reductase, domain 2"/>
    <property type="match status" value="1"/>
</dbReference>
<comment type="subunit">
    <text evidence="15">Homotetramer; dimer of dimers.</text>
</comment>
<name>A0AAD4GX79_ASPNN</name>
<feature type="transmembrane region" description="Helical" evidence="19">
    <location>
        <begin position="274"/>
        <end position="295"/>
    </location>
</feature>
<dbReference type="InterPro" id="IPR004712">
    <property type="entry name" value="Na+/H+_antiporter_fungi"/>
</dbReference>
<keyword evidence="10" id="KW-0521">NADP</keyword>
<dbReference type="PANTHER" id="PTHR31382:SF3">
    <property type="entry name" value="SODIUM ION_PROTON EXCHANGER (EUROFUNG)"/>
    <property type="match status" value="1"/>
</dbReference>
<dbReference type="CDD" id="cd18130">
    <property type="entry name" value="ASADH_C_arch_fung_like"/>
    <property type="match status" value="1"/>
</dbReference>
<dbReference type="SMART" id="SM00859">
    <property type="entry name" value="Semialdhyde_dh"/>
    <property type="match status" value="1"/>
</dbReference>
<dbReference type="CDD" id="cd02315">
    <property type="entry name" value="ScASADH_like_N"/>
    <property type="match status" value="1"/>
</dbReference>
<dbReference type="GO" id="GO:0046983">
    <property type="term" value="F:protein dimerization activity"/>
    <property type="evidence" value="ECO:0007669"/>
    <property type="project" value="InterPro"/>
</dbReference>
<dbReference type="Pfam" id="PF01118">
    <property type="entry name" value="Semialdhyde_dh"/>
    <property type="match status" value="1"/>
</dbReference>
<evidence type="ECO:0000256" key="10">
    <source>
        <dbReference type="ARBA" id="ARBA00022857"/>
    </source>
</evidence>
<evidence type="ECO:0000256" key="15">
    <source>
        <dbReference type="ARBA" id="ARBA00044762"/>
    </source>
</evidence>
<feature type="transmembrane region" description="Helical" evidence="19">
    <location>
        <begin position="73"/>
        <end position="93"/>
    </location>
</feature>
<dbReference type="GO" id="GO:0071266">
    <property type="term" value="P:'de novo' L-methionine biosynthetic process"/>
    <property type="evidence" value="ECO:0007669"/>
    <property type="project" value="UniProtKB-ARBA"/>
</dbReference>
<feature type="transmembrane region" description="Helical" evidence="19">
    <location>
        <begin position="440"/>
        <end position="462"/>
    </location>
</feature>
<gene>
    <name evidence="21" type="ORF">FE257_001003</name>
</gene>
<feature type="transmembrane region" description="Helical" evidence="19">
    <location>
        <begin position="238"/>
        <end position="262"/>
    </location>
</feature>
<dbReference type="Gene3D" id="1.20.1530.20">
    <property type="match status" value="1"/>
</dbReference>
<keyword evidence="12" id="KW-0560">Oxidoreductase</keyword>
<feature type="transmembrane region" description="Helical" evidence="19">
    <location>
        <begin position="362"/>
        <end position="382"/>
    </location>
</feature>
<dbReference type="Pfam" id="PF02774">
    <property type="entry name" value="Semialdhyde_dhC"/>
    <property type="match status" value="1"/>
</dbReference>
<comment type="caution">
    <text evidence="21">The sequence shown here is derived from an EMBL/GenBank/DDBJ whole genome shotgun (WGS) entry which is preliminary data.</text>
</comment>